<feature type="domain" description="Reverse transcriptase" evidence="1">
    <location>
        <begin position="253"/>
        <end position="532"/>
    </location>
</feature>
<organism evidence="2 3">
    <name type="scientific">Trifolium subterraneum</name>
    <name type="common">Subterranean clover</name>
    <dbReference type="NCBI Taxonomy" id="3900"/>
    <lineage>
        <taxon>Eukaryota</taxon>
        <taxon>Viridiplantae</taxon>
        <taxon>Streptophyta</taxon>
        <taxon>Embryophyta</taxon>
        <taxon>Tracheophyta</taxon>
        <taxon>Spermatophyta</taxon>
        <taxon>Magnoliopsida</taxon>
        <taxon>eudicotyledons</taxon>
        <taxon>Gunneridae</taxon>
        <taxon>Pentapetalae</taxon>
        <taxon>rosids</taxon>
        <taxon>fabids</taxon>
        <taxon>Fabales</taxon>
        <taxon>Fabaceae</taxon>
        <taxon>Papilionoideae</taxon>
        <taxon>50 kb inversion clade</taxon>
        <taxon>NPAAA clade</taxon>
        <taxon>Hologalegina</taxon>
        <taxon>IRL clade</taxon>
        <taxon>Trifolieae</taxon>
        <taxon>Trifolium</taxon>
    </lineage>
</organism>
<dbReference type="PANTHER" id="PTHR31635">
    <property type="entry name" value="REVERSE TRANSCRIPTASE DOMAIN-CONTAINING PROTEIN-RELATED"/>
    <property type="match status" value="1"/>
</dbReference>
<evidence type="ECO:0000313" key="3">
    <source>
        <dbReference type="Proteomes" id="UP000242715"/>
    </source>
</evidence>
<dbReference type="OrthoDB" id="692400at2759"/>
<dbReference type="Pfam" id="PF00078">
    <property type="entry name" value="RVT_1"/>
    <property type="match status" value="1"/>
</dbReference>
<dbReference type="PANTHER" id="PTHR31635:SF196">
    <property type="entry name" value="REVERSE TRANSCRIPTASE DOMAIN-CONTAINING PROTEIN-RELATED"/>
    <property type="match status" value="1"/>
</dbReference>
<dbReference type="EMBL" id="DF974961">
    <property type="protein sequence ID" value="GAU51064.1"/>
    <property type="molecule type" value="Genomic_DNA"/>
</dbReference>
<reference evidence="3" key="1">
    <citation type="journal article" date="2017" name="Front. Plant Sci.">
        <title>Climate Clever Clovers: New Paradigm to Reduce the Environmental Footprint of Ruminants by Breeding Low Methanogenic Forages Utilizing Haplotype Variation.</title>
        <authorList>
            <person name="Kaur P."/>
            <person name="Appels R."/>
            <person name="Bayer P.E."/>
            <person name="Keeble-Gagnere G."/>
            <person name="Wang J."/>
            <person name="Hirakawa H."/>
            <person name="Shirasawa K."/>
            <person name="Vercoe P."/>
            <person name="Stefanova K."/>
            <person name="Durmic Z."/>
            <person name="Nichols P."/>
            <person name="Revell C."/>
            <person name="Isobe S.N."/>
            <person name="Edwards D."/>
            <person name="Erskine W."/>
        </authorList>
    </citation>
    <scope>NUCLEOTIDE SEQUENCE [LARGE SCALE GENOMIC DNA]</scope>
    <source>
        <strain evidence="3">cv. Daliak</strain>
    </source>
</reference>
<dbReference type="InterPro" id="IPR043502">
    <property type="entry name" value="DNA/RNA_pol_sf"/>
</dbReference>
<dbReference type="CDD" id="cd01650">
    <property type="entry name" value="RT_nLTR_like"/>
    <property type="match status" value="1"/>
</dbReference>
<dbReference type="InterPro" id="IPR036691">
    <property type="entry name" value="Endo/exonu/phosph_ase_sf"/>
</dbReference>
<dbReference type="InterPro" id="IPR000477">
    <property type="entry name" value="RT_dom"/>
</dbReference>
<evidence type="ECO:0000313" key="2">
    <source>
        <dbReference type="EMBL" id="GAU51064.1"/>
    </source>
</evidence>
<dbReference type="PROSITE" id="PS50878">
    <property type="entry name" value="RT_POL"/>
    <property type="match status" value="1"/>
</dbReference>
<proteinExistence type="predicted"/>
<sequence>MDGKRFSWWSSNGSSMSRIDRFLFSEEWVERWPDCTVWGLDRSLSDHCSIMLNNKVADWGPKPFRMLKCWRDIEGYQDFVKEKWKEFNVEGWGGYVIKEKFKNIKKEWHKNHCSNLVEKILQAKEKLNLLEALALLYKLSDFNCSLQWQKARVLWMKEGDANSRFFHKRVNQRRRTNDIHCIEKDGVIIEEMKEIKDGIFAHFKDQFQKRNVKRPTMKNFTFKQIEAIEANMLVDRFSEEEIKQAVWECDSSKIPGPDGVSLGFIKDFLEELKDDDNSAMLNDFRPISLVGCAYKILSKVLANRLKRVMHRIISNVQSAFVKGRQILNGVMIANEVIDEAKRLKRETVFLKVDFEKAYDSVDWNFLDLVMCKMNFPLKWREWIRECISSATISVLINESPSKEFKMERGLRQGDPLSPFLFLMVAEGFNILMSKVVADGEFVGYGVGRNEDLAISHLQFADDTLIIGKRSWSNIFSMKATLHLFELISGLKVNFHKSELIGINVKSSWLKEAASALNCKVGVFPTRYLGLPIGADPRKLRTWEPVINVLRKRLSSWKNLSLSLGGRLVLLKSLSALPVYFLSFFKAPSEASVADMNVEEDGIKKINWRWRRRLFRWEEETVEVCNGLVLRVKRVENGGDGWKWGKDEYSVKEAYQLLTEGEEEEEVRDWFKDVWNQLIPSNLLTLGWRLFHKRLPTKENLIN</sequence>
<keyword evidence="3" id="KW-1185">Reference proteome</keyword>
<accession>A0A2Z6P3R9</accession>
<evidence type="ECO:0000259" key="1">
    <source>
        <dbReference type="PROSITE" id="PS50878"/>
    </source>
</evidence>
<dbReference type="InterPro" id="IPR026960">
    <property type="entry name" value="RVT-Znf"/>
</dbReference>
<dbReference type="Proteomes" id="UP000242715">
    <property type="component" value="Unassembled WGS sequence"/>
</dbReference>
<name>A0A2Z6P3R9_TRISU</name>
<dbReference type="SUPFAM" id="SSF56672">
    <property type="entry name" value="DNA/RNA polymerases"/>
    <property type="match status" value="1"/>
</dbReference>
<protein>
    <recommendedName>
        <fullName evidence="1">Reverse transcriptase domain-containing protein</fullName>
    </recommendedName>
</protein>
<dbReference type="SUPFAM" id="SSF56219">
    <property type="entry name" value="DNase I-like"/>
    <property type="match status" value="1"/>
</dbReference>
<dbReference type="Gene3D" id="3.60.10.10">
    <property type="entry name" value="Endonuclease/exonuclease/phosphatase"/>
    <property type="match status" value="1"/>
</dbReference>
<dbReference type="AlphaFoldDB" id="A0A2Z6P3R9"/>
<dbReference type="Pfam" id="PF13966">
    <property type="entry name" value="zf-RVT"/>
    <property type="match status" value="1"/>
</dbReference>
<gene>
    <name evidence="2" type="ORF">TSUD_300060</name>
</gene>